<sequence length="229" mass="25145">MPGGSVEKEELKTYPQGHVYTVQENGWMDATVWAFYVQELLKYEIDAPSVLLVDNFDAHVSDAGINEVSEETSALVCQLPTNSTAVCQPLDVGVMSPLKKKITAQWVAETGVDKVVEVECTCAEECVCVEECECTEECMCGDDCLCSDECVCMVECKCLEVCVCEEEQASDTSYEGEDPAAKKKRQLSLAAAKRQATIARTIKEWEEQSSDVIIKSFAKALPKSPVVEV</sequence>
<dbReference type="Pfam" id="PF03184">
    <property type="entry name" value="DDE_1"/>
    <property type="match status" value="1"/>
</dbReference>
<evidence type="ECO:0000259" key="1">
    <source>
        <dbReference type="Pfam" id="PF03184"/>
    </source>
</evidence>
<evidence type="ECO:0000313" key="3">
    <source>
        <dbReference type="Proteomes" id="UP000434957"/>
    </source>
</evidence>
<dbReference type="InterPro" id="IPR004875">
    <property type="entry name" value="DDE_SF_endonuclease_dom"/>
</dbReference>
<keyword evidence="3" id="KW-1185">Reference proteome</keyword>
<reference evidence="2 3" key="1">
    <citation type="submission" date="2018-08" db="EMBL/GenBank/DDBJ databases">
        <title>Genomic investigation of the strawberry pathogen Phytophthora fragariae indicates pathogenicity is determined by transcriptional variation in three key races.</title>
        <authorList>
            <person name="Adams T.M."/>
            <person name="Armitage A.D."/>
            <person name="Sobczyk M.K."/>
            <person name="Bates H.J."/>
            <person name="Dunwell J.M."/>
            <person name="Nellist C.F."/>
            <person name="Harrison R.J."/>
        </authorList>
    </citation>
    <scope>NUCLEOTIDE SEQUENCE [LARGE SCALE GENOMIC DNA]</scope>
    <source>
        <strain evidence="2 3">SCRP333</strain>
    </source>
</reference>
<dbReference type="GO" id="GO:0003676">
    <property type="term" value="F:nucleic acid binding"/>
    <property type="evidence" value="ECO:0007669"/>
    <property type="project" value="InterPro"/>
</dbReference>
<dbReference type="EMBL" id="QXFT01004780">
    <property type="protein sequence ID" value="KAE9275889.1"/>
    <property type="molecule type" value="Genomic_DNA"/>
</dbReference>
<protein>
    <recommendedName>
        <fullName evidence="1">DDE-1 domain-containing protein</fullName>
    </recommendedName>
</protein>
<comment type="caution">
    <text evidence="2">The sequence shown here is derived from an EMBL/GenBank/DDBJ whole genome shotgun (WGS) entry which is preliminary data.</text>
</comment>
<proteinExistence type="predicted"/>
<dbReference type="AlphaFoldDB" id="A0A6A4BP03"/>
<accession>A0A6A4BP03</accession>
<name>A0A6A4BP03_9STRA</name>
<evidence type="ECO:0000313" key="2">
    <source>
        <dbReference type="EMBL" id="KAE9275889.1"/>
    </source>
</evidence>
<organism evidence="2 3">
    <name type="scientific">Phytophthora rubi</name>
    <dbReference type="NCBI Taxonomy" id="129364"/>
    <lineage>
        <taxon>Eukaryota</taxon>
        <taxon>Sar</taxon>
        <taxon>Stramenopiles</taxon>
        <taxon>Oomycota</taxon>
        <taxon>Peronosporomycetes</taxon>
        <taxon>Peronosporales</taxon>
        <taxon>Peronosporaceae</taxon>
        <taxon>Phytophthora</taxon>
    </lineage>
</organism>
<feature type="domain" description="DDE-1" evidence="1">
    <location>
        <begin position="11"/>
        <end position="108"/>
    </location>
</feature>
<gene>
    <name evidence="2" type="ORF">PR003_g29212</name>
</gene>
<dbReference type="Proteomes" id="UP000434957">
    <property type="component" value="Unassembled WGS sequence"/>
</dbReference>